<proteinExistence type="predicted"/>
<gene>
    <name evidence="1" type="ORF">S12H4_24494</name>
</gene>
<comment type="caution">
    <text evidence="1">The sequence shown here is derived from an EMBL/GenBank/DDBJ whole genome shotgun (WGS) entry which is preliminary data.</text>
</comment>
<dbReference type="AlphaFoldDB" id="X1RCT3"/>
<accession>X1RCT3</accession>
<sequence length="39" mass="4508">VEGLTPCVVCKCYGSTSWLKHPDGLYCLHCARKQPWWIE</sequence>
<name>X1RCT3_9ZZZZ</name>
<organism evidence="1">
    <name type="scientific">marine sediment metagenome</name>
    <dbReference type="NCBI Taxonomy" id="412755"/>
    <lineage>
        <taxon>unclassified sequences</taxon>
        <taxon>metagenomes</taxon>
        <taxon>ecological metagenomes</taxon>
    </lineage>
</organism>
<evidence type="ECO:0008006" key="2">
    <source>
        <dbReference type="Google" id="ProtNLM"/>
    </source>
</evidence>
<feature type="non-terminal residue" evidence="1">
    <location>
        <position position="1"/>
    </location>
</feature>
<reference evidence="1" key="1">
    <citation type="journal article" date="2014" name="Front. Microbiol.">
        <title>High frequency of phylogenetically diverse reductive dehalogenase-homologous genes in deep subseafloor sedimentary metagenomes.</title>
        <authorList>
            <person name="Kawai M."/>
            <person name="Futagami T."/>
            <person name="Toyoda A."/>
            <person name="Takaki Y."/>
            <person name="Nishi S."/>
            <person name="Hori S."/>
            <person name="Arai W."/>
            <person name="Tsubouchi T."/>
            <person name="Morono Y."/>
            <person name="Uchiyama I."/>
            <person name="Ito T."/>
            <person name="Fujiyama A."/>
            <person name="Inagaki F."/>
            <person name="Takami H."/>
        </authorList>
    </citation>
    <scope>NUCLEOTIDE SEQUENCE</scope>
    <source>
        <strain evidence="1">Expedition CK06-06</strain>
    </source>
</reference>
<protein>
    <recommendedName>
        <fullName evidence="2">GATA-type domain-containing protein</fullName>
    </recommendedName>
</protein>
<evidence type="ECO:0000313" key="1">
    <source>
        <dbReference type="EMBL" id="GAI78542.1"/>
    </source>
</evidence>
<dbReference type="EMBL" id="BARW01013313">
    <property type="protein sequence ID" value="GAI78542.1"/>
    <property type="molecule type" value="Genomic_DNA"/>
</dbReference>